<organism evidence="2 3">
    <name type="scientific">Soehngenia longivitae</name>
    <dbReference type="NCBI Taxonomy" id="2562294"/>
    <lineage>
        <taxon>Bacteria</taxon>
        <taxon>Bacillati</taxon>
        <taxon>Bacillota</taxon>
        <taxon>Tissierellia</taxon>
        <taxon>Tissierellales</taxon>
        <taxon>Tissierellaceae</taxon>
        <taxon>Soehngenia</taxon>
    </lineage>
</organism>
<evidence type="ECO:0000313" key="2">
    <source>
        <dbReference type="EMBL" id="TFZ39182.1"/>
    </source>
</evidence>
<evidence type="ECO:0000256" key="1">
    <source>
        <dbReference type="ARBA" id="ARBA00006539"/>
    </source>
</evidence>
<evidence type="ECO:0000313" key="3">
    <source>
        <dbReference type="Proteomes" id="UP000298381"/>
    </source>
</evidence>
<dbReference type="AlphaFoldDB" id="A0A4Z0D4J6"/>
<accession>A0A4Z0D4J6</accession>
<dbReference type="InterPro" id="IPR009620">
    <property type="entry name" value="UPF0236"/>
</dbReference>
<proteinExistence type="inferred from homology"/>
<dbReference type="RefSeq" id="WP_135271707.1">
    <property type="nucleotide sequence ID" value="NZ_SRIB01000017.1"/>
</dbReference>
<reference evidence="2 3" key="1">
    <citation type="submission" date="2019-03" db="EMBL/GenBank/DDBJ databases">
        <title>Draft genome sequence data and analysis of a Fermenting Bacterium, Soehngenia longevitae strain 1933PT, isolated from petroleum reservoir in Azerbaijan.</title>
        <authorList>
            <person name="Grouzdev D.S."/>
            <person name="Bidzhieva S.K."/>
            <person name="Sokolova D.S."/>
            <person name="Tourova T.P."/>
            <person name="Poltaraus A.B."/>
            <person name="Nazina T.N."/>
        </authorList>
    </citation>
    <scope>NUCLEOTIDE SEQUENCE [LARGE SCALE GENOMIC DNA]</scope>
    <source>
        <strain evidence="2 3">1933P</strain>
    </source>
</reference>
<gene>
    <name evidence="2" type="ORF">E4100_08940</name>
</gene>
<dbReference type="Pfam" id="PF06782">
    <property type="entry name" value="UPF0236"/>
    <property type="match status" value="1"/>
</dbReference>
<dbReference type="EMBL" id="SRIB01000017">
    <property type="protein sequence ID" value="TFZ39182.1"/>
    <property type="molecule type" value="Genomic_DNA"/>
</dbReference>
<protein>
    <submittedName>
        <fullName evidence="2">Uncharacterized protein</fullName>
    </submittedName>
</protein>
<comment type="caution">
    <text evidence="2">The sequence shown here is derived from an EMBL/GenBank/DDBJ whole genome shotgun (WGS) entry which is preliminary data.</text>
</comment>
<dbReference type="Proteomes" id="UP000298381">
    <property type="component" value="Unassembled WGS sequence"/>
</dbReference>
<name>A0A4Z0D4J6_9FIRM</name>
<sequence length="101" mass="11703">MNNIIQLIAEKVKREIEESVIKVIEGELTLDNIVDSVGAMVNDIGTKTMLAIIDELNDIIKKSPERSKKYHIHKSKVNRTLITRFGELEFERAYYKNIEKK</sequence>
<comment type="similarity">
    <text evidence="1">Belongs to the UPF0236 family.</text>
</comment>
<dbReference type="OrthoDB" id="2162583at2"/>
<keyword evidence="3" id="KW-1185">Reference proteome</keyword>